<gene>
    <name evidence="2" type="ORF">CLIB1423_14S02256</name>
</gene>
<dbReference type="EMBL" id="CAKXYY010000014">
    <property type="protein sequence ID" value="CAH2354110.1"/>
    <property type="molecule type" value="Genomic_DNA"/>
</dbReference>
<feature type="region of interest" description="Disordered" evidence="1">
    <location>
        <begin position="452"/>
        <end position="474"/>
    </location>
</feature>
<comment type="caution">
    <text evidence="2">The sequence shown here is derived from an EMBL/GenBank/DDBJ whole genome shotgun (WGS) entry which is preliminary data.</text>
</comment>
<feature type="compositionally biased region" description="Polar residues" evidence="1">
    <location>
        <begin position="452"/>
        <end position="469"/>
    </location>
</feature>
<feature type="region of interest" description="Disordered" evidence="1">
    <location>
        <begin position="118"/>
        <end position="138"/>
    </location>
</feature>
<evidence type="ECO:0000313" key="2">
    <source>
        <dbReference type="EMBL" id="CAH2354110.1"/>
    </source>
</evidence>
<feature type="compositionally biased region" description="Low complexity" evidence="1">
    <location>
        <begin position="564"/>
        <end position="576"/>
    </location>
</feature>
<dbReference type="AlphaFoldDB" id="A0A9P0QSE2"/>
<sequence>MVIRSLVSSVVFSLPLADKIVPDVVARKLKGDSDNNDDLVPYPYPKLQESREQRIYKKILAKRKYSQVVTAPTSPLSGSSSTFSPAPPYSRSNNLHYVEEDDDDYYPGGAMLAVEPIHKTSPPLSHRRDPSTNNLDSDYGTLIPSSASSQNVDYKRKVSFPQELQNDQSALGIYSSSSREETSNDRVNRYLEEQNEKFDALINRNIEVVLENDEAVLPLTLQESIYDLLDVRDRNLSHKFQDISSIVGIAASSVLPSISLPWRGKEATGESSLELLSSASIPSSSRATSTSSPSLSLSSPSTFAYPSKKVEKSEYLPSVRAMVDDLDVYKKVQLYKYLQEDLDVYEDAKDEMFGANTPSSSSPDDSHYLQLSESGITLDKIQALAILSVRLTFAGIKLAIPISIRLYHKFTENDLYMINKKNFNSLLGFLIKLLKVVEEKVNGDTISVYQYGHQNSTSPESTSDQSNISPKGDPFDELYDEMANSASQFFSNQLNDATEEAIQKNDSSTWQGMAINYILNQYISSRDPNSVAVRRRSGKIHYKDPKYSKYYSKGGYQYRDDEFSSSSPSNSSNDLISESEKNDVSILRAAEQFAGEL</sequence>
<name>A0A9P0QSE2_9ASCO</name>
<reference evidence="2" key="1">
    <citation type="submission" date="2022-03" db="EMBL/GenBank/DDBJ databases">
        <authorList>
            <person name="Legras J.-L."/>
            <person name="Devillers H."/>
            <person name="Grondin C."/>
        </authorList>
    </citation>
    <scope>NUCLEOTIDE SEQUENCE</scope>
    <source>
        <strain evidence="2">CLIB 1423</strain>
    </source>
</reference>
<organism evidence="2 3">
    <name type="scientific">[Candida] railenensis</name>
    <dbReference type="NCBI Taxonomy" id="45579"/>
    <lineage>
        <taxon>Eukaryota</taxon>
        <taxon>Fungi</taxon>
        <taxon>Dikarya</taxon>
        <taxon>Ascomycota</taxon>
        <taxon>Saccharomycotina</taxon>
        <taxon>Pichiomycetes</taxon>
        <taxon>Debaryomycetaceae</taxon>
        <taxon>Kurtzmaniella</taxon>
    </lineage>
</organism>
<feature type="region of interest" description="Disordered" evidence="1">
    <location>
        <begin position="558"/>
        <end position="581"/>
    </location>
</feature>
<keyword evidence="3" id="KW-1185">Reference proteome</keyword>
<dbReference type="Proteomes" id="UP000837801">
    <property type="component" value="Unassembled WGS sequence"/>
</dbReference>
<accession>A0A9P0QSE2</accession>
<protein>
    <submittedName>
        <fullName evidence="2">Uncharacterized protein</fullName>
    </submittedName>
</protein>
<dbReference type="OrthoDB" id="4019560at2759"/>
<feature type="region of interest" description="Disordered" evidence="1">
    <location>
        <begin position="70"/>
        <end position="95"/>
    </location>
</feature>
<evidence type="ECO:0000256" key="1">
    <source>
        <dbReference type="SAM" id="MobiDB-lite"/>
    </source>
</evidence>
<proteinExistence type="predicted"/>
<feature type="compositionally biased region" description="Low complexity" evidence="1">
    <location>
        <begin position="70"/>
        <end position="84"/>
    </location>
</feature>
<evidence type="ECO:0000313" key="3">
    <source>
        <dbReference type="Proteomes" id="UP000837801"/>
    </source>
</evidence>